<gene>
    <name evidence="1" type="ORF">AXFE_35110</name>
</gene>
<dbReference type="Proteomes" id="UP000032360">
    <property type="component" value="Unassembled WGS sequence"/>
</dbReference>
<keyword evidence="2" id="KW-1185">Reference proteome</keyword>
<sequence>MKSFLARRFKRLHFGSHDAFLLNPAGQKIQAIERDLPIKSVRKRPGEFRGCCYPPFDENLFETSTRFYFGATANCFPGFKGIF</sequence>
<name>A0A0D8HCM4_9ACTN</name>
<evidence type="ECO:0000313" key="1">
    <source>
        <dbReference type="EMBL" id="KJF15639.1"/>
    </source>
</evidence>
<reference evidence="1 2" key="1">
    <citation type="submission" date="2015-01" db="EMBL/GenBank/DDBJ databases">
        <title>Draft genome of the acidophilic iron oxidizer Acidithrix ferrooxidans strain Py-F3.</title>
        <authorList>
            <person name="Poehlein A."/>
            <person name="Eisen S."/>
            <person name="Schloemann M."/>
            <person name="Johnson B.D."/>
            <person name="Daniel R."/>
            <person name="Muehling M."/>
        </authorList>
    </citation>
    <scope>NUCLEOTIDE SEQUENCE [LARGE SCALE GENOMIC DNA]</scope>
    <source>
        <strain evidence="1 2">Py-F3</strain>
    </source>
</reference>
<dbReference type="EMBL" id="JXYS01000135">
    <property type="protein sequence ID" value="KJF15639.1"/>
    <property type="molecule type" value="Genomic_DNA"/>
</dbReference>
<comment type="caution">
    <text evidence="1">The sequence shown here is derived from an EMBL/GenBank/DDBJ whole genome shotgun (WGS) entry which is preliminary data.</text>
</comment>
<accession>A0A0D8HCM4</accession>
<organism evidence="1 2">
    <name type="scientific">Acidithrix ferrooxidans</name>
    <dbReference type="NCBI Taxonomy" id="1280514"/>
    <lineage>
        <taxon>Bacteria</taxon>
        <taxon>Bacillati</taxon>
        <taxon>Actinomycetota</taxon>
        <taxon>Acidimicrobiia</taxon>
        <taxon>Acidimicrobiales</taxon>
        <taxon>Acidimicrobiaceae</taxon>
        <taxon>Acidithrix</taxon>
    </lineage>
</organism>
<protein>
    <submittedName>
        <fullName evidence="1">Uncharacterized protein</fullName>
    </submittedName>
</protein>
<dbReference type="AlphaFoldDB" id="A0A0D8HCM4"/>
<proteinExistence type="predicted"/>
<evidence type="ECO:0000313" key="2">
    <source>
        <dbReference type="Proteomes" id="UP000032360"/>
    </source>
</evidence>